<feature type="compositionally biased region" description="Polar residues" evidence="1">
    <location>
        <begin position="10"/>
        <end position="30"/>
    </location>
</feature>
<gene>
    <name evidence="2" type="ORF">GKE73_15945</name>
</gene>
<accession>A0A844GGC3</accession>
<dbReference type="EMBL" id="WLYX01000001">
    <property type="protein sequence ID" value="MTD33937.1"/>
    <property type="molecule type" value="Genomic_DNA"/>
</dbReference>
<keyword evidence="3" id="KW-1185">Reference proteome</keyword>
<comment type="caution">
    <text evidence="2">The sequence shown here is derived from an EMBL/GenBank/DDBJ whole genome shotgun (WGS) entry which is preliminary data.</text>
</comment>
<dbReference type="Proteomes" id="UP000446658">
    <property type="component" value="Unassembled WGS sequence"/>
</dbReference>
<evidence type="ECO:0000313" key="3">
    <source>
        <dbReference type="Proteomes" id="UP000446658"/>
    </source>
</evidence>
<reference evidence="2 3" key="1">
    <citation type="submission" date="2019-11" db="EMBL/GenBank/DDBJ databases">
        <title>Draft genome sequence of Paludibacterium sp. dN18-1.</title>
        <authorList>
            <person name="Im W.-T."/>
        </authorList>
    </citation>
    <scope>NUCLEOTIDE SEQUENCE [LARGE SCALE GENOMIC DNA]</scope>
    <source>
        <strain evidence="3">dN 18-1</strain>
    </source>
</reference>
<dbReference type="AlphaFoldDB" id="A0A844GGC3"/>
<organism evidence="2 3">
    <name type="scientific">Paludibacterium denitrificans</name>
    <dbReference type="NCBI Taxonomy" id="2675226"/>
    <lineage>
        <taxon>Bacteria</taxon>
        <taxon>Pseudomonadati</taxon>
        <taxon>Pseudomonadota</taxon>
        <taxon>Betaproteobacteria</taxon>
        <taxon>Neisseriales</taxon>
        <taxon>Chromobacteriaceae</taxon>
        <taxon>Paludibacterium</taxon>
    </lineage>
</organism>
<protein>
    <submittedName>
        <fullName evidence="2">Uncharacterized protein</fullName>
    </submittedName>
</protein>
<feature type="region of interest" description="Disordered" evidence="1">
    <location>
        <begin position="1"/>
        <end position="30"/>
    </location>
</feature>
<name>A0A844GGC3_9NEIS</name>
<sequence length="87" mass="8893">MPSDIVDESLSIQPSSHKSVINPVTNDNESPQTISTTAICKLSDGKTLTTSTQPTITGVATPGMTVKVKVGGQTLTATAPGATGRPR</sequence>
<evidence type="ECO:0000313" key="2">
    <source>
        <dbReference type="EMBL" id="MTD33937.1"/>
    </source>
</evidence>
<dbReference type="RefSeq" id="WP_230371122.1">
    <property type="nucleotide sequence ID" value="NZ_WLYX01000001.1"/>
</dbReference>
<proteinExistence type="predicted"/>
<evidence type="ECO:0000256" key="1">
    <source>
        <dbReference type="SAM" id="MobiDB-lite"/>
    </source>
</evidence>